<keyword evidence="3" id="KW-1185">Reference proteome</keyword>
<name>A0A6A6GSW6_VIRVR</name>
<evidence type="ECO:0000256" key="1">
    <source>
        <dbReference type="SAM" id="SignalP"/>
    </source>
</evidence>
<protein>
    <submittedName>
        <fullName evidence="2">Uncharacterized protein</fullName>
    </submittedName>
</protein>
<gene>
    <name evidence="2" type="ORF">EV356DRAFT_35924</name>
</gene>
<evidence type="ECO:0000313" key="3">
    <source>
        <dbReference type="Proteomes" id="UP000800092"/>
    </source>
</evidence>
<evidence type="ECO:0000313" key="2">
    <source>
        <dbReference type="EMBL" id="KAF2228874.1"/>
    </source>
</evidence>
<feature type="signal peptide" evidence="1">
    <location>
        <begin position="1"/>
        <end position="21"/>
    </location>
</feature>
<feature type="chain" id="PRO_5025626164" evidence="1">
    <location>
        <begin position="22"/>
        <end position="108"/>
    </location>
</feature>
<proteinExistence type="predicted"/>
<reference evidence="2" key="1">
    <citation type="journal article" date="2020" name="Stud. Mycol.">
        <title>101 Dothideomycetes genomes: a test case for predicting lifestyles and emergence of pathogens.</title>
        <authorList>
            <person name="Haridas S."/>
            <person name="Albert R."/>
            <person name="Binder M."/>
            <person name="Bloem J."/>
            <person name="Labutti K."/>
            <person name="Salamov A."/>
            <person name="Andreopoulos B."/>
            <person name="Baker S."/>
            <person name="Barry K."/>
            <person name="Bills G."/>
            <person name="Bluhm B."/>
            <person name="Cannon C."/>
            <person name="Castanera R."/>
            <person name="Culley D."/>
            <person name="Daum C."/>
            <person name="Ezra D."/>
            <person name="Gonzalez J."/>
            <person name="Henrissat B."/>
            <person name="Kuo A."/>
            <person name="Liang C."/>
            <person name="Lipzen A."/>
            <person name="Lutzoni F."/>
            <person name="Magnuson J."/>
            <person name="Mondo S."/>
            <person name="Nolan M."/>
            <person name="Ohm R."/>
            <person name="Pangilinan J."/>
            <person name="Park H.-J."/>
            <person name="Ramirez L."/>
            <person name="Alfaro M."/>
            <person name="Sun H."/>
            <person name="Tritt A."/>
            <person name="Yoshinaga Y."/>
            <person name="Zwiers L.-H."/>
            <person name="Turgeon B."/>
            <person name="Goodwin S."/>
            <person name="Spatafora J."/>
            <person name="Crous P."/>
            <person name="Grigoriev I."/>
        </authorList>
    </citation>
    <scope>NUCLEOTIDE SEQUENCE</scope>
    <source>
        <strain evidence="2">Tuck. ex Michener</strain>
    </source>
</reference>
<accession>A0A6A6GSW6</accession>
<dbReference type="Proteomes" id="UP000800092">
    <property type="component" value="Unassembled WGS sequence"/>
</dbReference>
<dbReference type="EMBL" id="ML991886">
    <property type="protein sequence ID" value="KAF2228874.1"/>
    <property type="molecule type" value="Genomic_DNA"/>
</dbReference>
<organism evidence="2 3">
    <name type="scientific">Viridothelium virens</name>
    <name type="common">Speckled blister lichen</name>
    <name type="synonym">Trypethelium virens</name>
    <dbReference type="NCBI Taxonomy" id="1048519"/>
    <lineage>
        <taxon>Eukaryota</taxon>
        <taxon>Fungi</taxon>
        <taxon>Dikarya</taxon>
        <taxon>Ascomycota</taxon>
        <taxon>Pezizomycotina</taxon>
        <taxon>Dothideomycetes</taxon>
        <taxon>Dothideomycetes incertae sedis</taxon>
        <taxon>Trypetheliales</taxon>
        <taxon>Trypetheliaceae</taxon>
        <taxon>Viridothelium</taxon>
    </lineage>
</organism>
<keyword evidence="1" id="KW-0732">Signal</keyword>
<dbReference type="AlphaFoldDB" id="A0A6A6GSW6"/>
<sequence>MSRLAFLWNLYSYLQLHVLLRTLPDALVDSEVFSSVVYFVFLRSSFASLAVEVLEQSSRLWISQAAQGATVTVYSKVSHSFLMCSRSEEQAHSFYSSLGIGVYLAPRA</sequence>